<dbReference type="EMBL" id="KI894007">
    <property type="protein sequence ID" value="OCF53439.1"/>
    <property type="molecule type" value="Genomic_DNA"/>
</dbReference>
<dbReference type="GeneID" id="30169111"/>
<evidence type="ECO:0000313" key="3">
    <source>
        <dbReference type="EMBL" id="WWC66679.1"/>
    </source>
</evidence>
<gene>
    <name evidence="2" type="ORF">I206_00742</name>
    <name evidence="3" type="ORF">I206_100583</name>
</gene>
<reference evidence="2" key="3">
    <citation type="submission" date="2016-07" db="EMBL/GenBank/DDBJ databases">
        <title>Evolution of pathogenesis and genome organization in the Tremellales.</title>
        <authorList>
            <person name="Cuomo C."/>
            <person name="Litvintseva A."/>
            <person name="Heitman J."/>
            <person name="Chen Y."/>
            <person name="Sun S."/>
            <person name="Springer D."/>
            <person name="Dromer F."/>
            <person name="Young S."/>
            <person name="Zeng Q."/>
            <person name="Chapman S."/>
            <person name="Gujja S."/>
            <person name="Saif S."/>
            <person name="Birren B."/>
        </authorList>
    </citation>
    <scope>NUCLEOTIDE SEQUENCE</scope>
    <source>
        <strain evidence="2">CBS 10737</strain>
    </source>
</reference>
<dbReference type="RefSeq" id="XP_019014658.1">
    <property type="nucleotide sequence ID" value="XM_019152520.1"/>
</dbReference>
<protein>
    <recommendedName>
        <fullName evidence="1">BTB domain-containing protein</fullName>
    </recommendedName>
</protein>
<dbReference type="Proteomes" id="UP000094020">
    <property type="component" value="Chromosome 1"/>
</dbReference>
<evidence type="ECO:0000313" key="4">
    <source>
        <dbReference type="Proteomes" id="UP000094020"/>
    </source>
</evidence>
<dbReference type="AlphaFoldDB" id="A0A1B9ICT1"/>
<proteinExistence type="predicted"/>
<name>A0A1B9ICT1_9TREE</name>
<dbReference type="OrthoDB" id="2564085at2759"/>
<keyword evidence="4" id="KW-1185">Reference proteome</keyword>
<reference evidence="3" key="2">
    <citation type="submission" date="2013-07" db="EMBL/GenBank/DDBJ databases">
        <authorList>
            <consortium name="The Broad Institute Genome Sequencing Platform"/>
            <person name="Cuomo C."/>
            <person name="Litvintseva A."/>
            <person name="Chen Y."/>
            <person name="Heitman J."/>
            <person name="Sun S."/>
            <person name="Springer D."/>
            <person name="Dromer F."/>
            <person name="Young S.K."/>
            <person name="Zeng Q."/>
            <person name="Gargeya S."/>
            <person name="Fitzgerald M."/>
            <person name="Abouelleil A."/>
            <person name="Alvarado L."/>
            <person name="Berlin A.M."/>
            <person name="Chapman S.B."/>
            <person name="Dewar J."/>
            <person name="Goldberg J."/>
            <person name="Griggs A."/>
            <person name="Gujja S."/>
            <person name="Hansen M."/>
            <person name="Howarth C."/>
            <person name="Imamovic A."/>
            <person name="Larimer J."/>
            <person name="McCowan C."/>
            <person name="Murphy C."/>
            <person name="Pearson M."/>
            <person name="Priest M."/>
            <person name="Roberts A."/>
            <person name="Saif S."/>
            <person name="Shea T."/>
            <person name="Sykes S."/>
            <person name="Wortman J."/>
            <person name="Nusbaum C."/>
            <person name="Birren B."/>
        </authorList>
    </citation>
    <scope>NUCLEOTIDE SEQUENCE</scope>
    <source>
        <strain evidence="3">CBS 10737</strain>
    </source>
</reference>
<dbReference type="InterPro" id="IPR000210">
    <property type="entry name" value="BTB/POZ_dom"/>
</dbReference>
<reference evidence="2" key="1">
    <citation type="submission" date="2013-07" db="EMBL/GenBank/DDBJ databases">
        <title>The Genome Sequence of Cryptococcus pinus CBS10737.</title>
        <authorList>
            <consortium name="The Broad Institute Genome Sequencing Platform"/>
            <person name="Cuomo C."/>
            <person name="Litvintseva A."/>
            <person name="Chen Y."/>
            <person name="Heitman J."/>
            <person name="Sun S."/>
            <person name="Springer D."/>
            <person name="Dromer F."/>
            <person name="Young S.K."/>
            <person name="Zeng Q."/>
            <person name="Gargeya S."/>
            <person name="Fitzgerald M."/>
            <person name="Abouelleil A."/>
            <person name="Alvarado L."/>
            <person name="Berlin A.M."/>
            <person name="Chapman S.B."/>
            <person name="Dewar J."/>
            <person name="Goldberg J."/>
            <person name="Griggs A."/>
            <person name="Gujja S."/>
            <person name="Hansen M."/>
            <person name="Howarth C."/>
            <person name="Imamovic A."/>
            <person name="Larimer J."/>
            <person name="McCowan C."/>
            <person name="Murphy C."/>
            <person name="Pearson M."/>
            <person name="Priest M."/>
            <person name="Roberts A."/>
            <person name="Saif S."/>
            <person name="Shea T."/>
            <person name="Sykes S."/>
            <person name="Wortman J."/>
            <person name="Nusbaum C."/>
            <person name="Birren B."/>
        </authorList>
    </citation>
    <scope>NUCLEOTIDE SEQUENCE [LARGE SCALE GENOMIC DNA]</scope>
    <source>
        <strain evidence="2">CBS 10737</strain>
    </source>
</reference>
<sequence length="219" mass="25050">MANEDGQPGFHPFHNDPDHHILIRSENGILFRASEYHLCEASEFFRDLLNDDSIKPDTSNSNMIELGYPSEVIAVFLDLVSSSHPALPMDMEWSQITSLHKLVDYTICSSKIQSLMGKAFEEASIRDPLKVLEYASEVNDIDMVKRAVFSIKDSTMLRFRSQRAPENMSSLLTFLNGLRPSFQLAFLKACLWFDRPNQQFSLQWPMNSGRFSPEAYVFS</sequence>
<dbReference type="KEGG" id="kpin:30169111"/>
<accession>A0A1B9ICT1</accession>
<evidence type="ECO:0000259" key="1">
    <source>
        <dbReference type="PROSITE" id="PS50097"/>
    </source>
</evidence>
<dbReference type="PROSITE" id="PS50097">
    <property type="entry name" value="BTB"/>
    <property type="match status" value="1"/>
</dbReference>
<reference evidence="3" key="4">
    <citation type="submission" date="2024-02" db="EMBL/GenBank/DDBJ databases">
        <title>Comparative genomics of Cryptococcus and Kwoniella reveals pathogenesis evolution and contrasting modes of karyotype evolution via chromosome fusion or intercentromeric recombination.</title>
        <authorList>
            <person name="Coelho M.A."/>
            <person name="David-Palma M."/>
            <person name="Shea T."/>
            <person name="Bowers K."/>
            <person name="McGinley-Smith S."/>
            <person name="Mohammad A.W."/>
            <person name="Gnirke A."/>
            <person name="Yurkov A.M."/>
            <person name="Nowrousian M."/>
            <person name="Sun S."/>
            <person name="Cuomo C.A."/>
            <person name="Heitman J."/>
        </authorList>
    </citation>
    <scope>NUCLEOTIDE SEQUENCE</scope>
    <source>
        <strain evidence="3">CBS 10737</strain>
    </source>
</reference>
<dbReference type="EMBL" id="CP144519">
    <property type="protein sequence ID" value="WWC66679.1"/>
    <property type="molecule type" value="Genomic_DNA"/>
</dbReference>
<organism evidence="2">
    <name type="scientific">Kwoniella pini CBS 10737</name>
    <dbReference type="NCBI Taxonomy" id="1296096"/>
    <lineage>
        <taxon>Eukaryota</taxon>
        <taxon>Fungi</taxon>
        <taxon>Dikarya</taxon>
        <taxon>Basidiomycota</taxon>
        <taxon>Agaricomycotina</taxon>
        <taxon>Tremellomycetes</taxon>
        <taxon>Tremellales</taxon>
        <taxon>Cryptococcaceae</taxon>
        <taxon>Kwoniella</taxon>
    </lineage>
</organism>
<feature type="domain" description="BTB" evidence="1">
    <location>
        <begin position="17"/>
        <end position="89"/>
    </location>
</feature>
<evidence type="ECO:0000313" key="2">
    <source>
        <dbReference type="EMBL" id="OCF53439.1"/>
    </source>
</evidence>